<proteinExistence type="predicted"/>
<evidence type="ECO:0000256" key="1">
    <source>
        <dbReference type="SAM" id="Coils"/>
    </source>
</evidence>
<evidence type="ECO:0000313" key="3">
    <source>
        <dbReference type="Proteomes" id="UP000604825"/>
    </source>
</evidence>
<dbReference type="Proteomes" id="UP000604825">
    <property type="component" value="Unassembled WGS sequence"/>
</dbReference>
<protein>
    <submittedName>
        <fullName evidence="2">Uncharacterized protein</fullName>
    </submittedName>
</protein>
<dbReference type="EMBL" id="CAJGYO010000012">
    <property type="protein sequence ID" value="CAD6263977.1"/>
    <property type="molecule type" value="Genomic_DNA"/>
</dbReference>
<name>A0A811R1Q7_9POAL</name>
<evidence type="ECO:0000313" key="2">
    <source>
        <dbReference type="EMBL" id="CAD6263977.1"/>
    </source>
</evidence>
<gene>
    <name evidence="2" type="ORF">NCGR_LOCUS47282</name>
</gene>
<keyword evidence="1" id="KW-0175">Coiled coil</keyword>
<comment type="caution">
    <text evidence="2">The sequence shown here is derived from an EMBL/GenBank/DDBJ whole genome shotgun (WGS) entry which is preliminary data.</text>
</comment>
<sequence length="278" mass="30702">MPPSWKSLPKGPALEVTKGLLGRITALKDARLTDRTVLWEFLFHRILPLMARPTPMWEYIGVGDLSAVAEGNLSRESMARVAWMVLGSTSGELTVGEGLAPFSVYEPRPNDLPYLGEALLEYSWRKLDLVREWEKVTPKVLPSPPRRGGGSLPISLPNPYPAPSERVTTLIEALIRERDSVRSIMARLESELAAEREARRTIEVRAEASRQKATEVEEINLAAGGAVMELRGSLGLLETARDAAHFELHGTQQLMADVSFPLPSFPRLQGAVSCFEPP</sequence>
<accession>A0A811R1Q7</accession>
<dbReference type="AlphaFoldDB" id="A0A811R1Q7"/>
<reference evidence="2" key="1">
    <citation type="submission" date="2020-10" db="EMBL/GenBank/DDBJ databases">
        <authorList>
            <person name="Han B."/>
            <person name="Lu T."/>
            <person name="Zhao Q."/>
            <person name="Huang X."/>
            <person name="Zhao Y."/>
        </authorList>
    </citation>
    <scope>NUCLEOTIDE SEQUENCE</scope>
</reference>
<keyword evidence="3" id="KW-1185">Reference proteome</keyword>
<feature type="coiled-coil region" evidence="1">
    <location>
        <begin position="171"/>
        <end position="205"/>
    </location>
</feature>
<organism evidence="2 3">
    <name type="scientific">Miscanthus lutarioriparius</name>
    <dbReference type="NCBI Taxonomy" id="422564"/>
    <lineage>
        <taxon>Eukaryota</taxon>
        <taxon>Viridiplantae</taxon>
        <taxon>Streptophyta</taxon>
        <taxon>Embryophyta</taxon>
        <taxon>Tracheophyta</taxon>
        <taxon>Spermatophyta</taxon>
        <taxon>Magnoliopsida</taxon>
        <taxon>Liliopsida</taxon>
        <taxon>Poales</taxon>
        <taxon>Poaceae</taxon>
        <taxon>PACMAD clade</taxon>
        <taxon>Panicoideae</taxon>
        <taxon>Andropogonodae</taxon>
        <taxon>Andropogoneae</taxon>
        <taxon>Saccharinae</taxon>
        <taxon>Miscanthus</taxon>
    </lineage>
</organism>